<proteinExistence type="predicted"/>
<sequence>MLMQPASPLLLDTQWYDLTASVSTAIDLDATARTSGALVRRRGVRSAAMLLRLTLAYGPGDLSLHAAAA</sequence>
<name>A0A4R5Q1M8_9PROT</name>
<accession>A0A4R5Q1M8</accession>
<gene>
    <name evidence="1" type="ORF">E2C06_36260</name>
</gene>
<dbReference type="EMBL" id="SMSJ01000239">
    <property type="protein sequence ID" value="TDH56724.1"/>
    <property type="molecule type" value="Genomic_DNA"/>
</dbReference>
<dbReference type="Proteomes" id="UP000295096">
    <property type="component" value="Unassembled WGS sequence"/>
</dbReference>
<comment type="caution">
    <text evidence="1">The sequence shown here is derived from an EMBL/GenBank/DDBJ whole genome shotgun (WGS) entry which is preliminary data.</text>
</comment>
<evidence type="ECO:0000313" key="1">
    <source>
        <dbReference type="EMBL" id="TDH56724.1"/>
    </source>
</evidence>
<evidence type="ECO:0000313" key="2">
    <source>
        <dbReference type="Proteomes" id="UP000295096"/>
    </source>
</evidence>
<organism evidence="1 2">
    <name type="scientific">Dankookia rubra</name>
    <dbReference type="NCBI Taxonomy" id="1442381"/>
    <lineage>
        <taxon>Bacteria</taxon>
        <taxon>Pseudomonadati</taxon>
        <taxon>Pseudomonadota</taxon>
        <taxon>Alphaproteobacteria</taxon>
        <taxon>Acetobacterales</taxon>
        <taxon>Roseomonadaceae</taxon>
        <taxon>Dankookia</taxon>
    </lineage>
</organism>
<reference evidence="1 2" key="1">
    <citation type="journal article" date="2016" name="J. Microbiol.">
        <title>Dankookia rubra gen. nov., sp. nov., an alphaproteobacterium isolated from sediment of a shallow stream.</title>
        <authorList>
            <person name="Kim W.H."/>
            <person name="Kim D.H."/>
            <person name="Kang K."/>
            <person name="Ahn T.Y."/>
        </authorList>
    </citation>
    <scope>NUCLEOTIDE SEQUENCE [LARGE SCALE GENOMIC DNA]</scope>
    <source>
        <strain evidence="1 2">JCM30602</strain>
    </source>
</reference>
<dbReference type="RefSeq" id="WP_133293357.1">
    <property type="nucleotide sequence ID" value="NZ_SMSJ01000239.1"/>
</dbReference>
<protein>
    <submittedName>
        <fullName evidence="1">Uncharacterized protein</fullName>
    </submittedName>
</protein>
<dbReference type="AlphaFoldDB" id="A0A4R5Q1M8"/>
<keyword evidence="2" id="KW-1185">Reference proteome</keyword>